<accession>A0A9X2SLN4</accession>
<gene>
    <name evidence="1" type="ORF">M8542_19675</name>
</gene>
<sequence>MDVASEIVVRLADPAARASVLTAEALLAIAAVAYELDPAVVTDPVTATFDRVDLAVPLDSRVSAMAQFRRTGEPVPWEVAASWDTGLAPAAAADAVWTGAVVVRTAVLTDTIVAVTAGQSGVDSPVALDATLRMSPPEQDPPPAPVSLPVLVAFLAAGADTSPRDLLRATPAARLGAARYAVEPVPAGAPARRFDRLVCWALPGTTFDDPAWPGAQSDTTPEQRRADRLRAARSWLAGQGVAVITTAEPT</sequence>
<dbReference type="EMBL" id="JAMXQV010000009">
    <property type="protein sequence ID" value="MCR6485051.1"/>
    <property type="molecule type" value="Genomic_DNA"/>
</dbReference>
<name>A0A9X2SLN4_9PSEU</name>
<keyword evidence="2" id="KW-1185">Reference proteome</keyword>
<comment type="caution">
    <text evidence="1">The sequence shown here is derived from an EMBL/GenBank/DDBJ whole genome shotgun (WGS) entry which is preliminary data.</text>
</comment>
<reference evidence="1" key="1">
    <citation type="submission" date="2022-06" db="EMBL/GenBank/DDBJ databases">
        <title>Amycolatopsis iheyaensis sp. nov., a new species of the genus Amycolatopsis isolated from soil in Iheya island, Japan.</title>
        <authorList>
            <person name="Ngamcharungchit C."/>
            <person name="Kanto H."/>
            <person name="Take A."/>
            <person name="Intra B."/>
            <person name="Matsumoto A."/>
            <person name="Panbangred W."/>
            <person name="Inahashi Y."/>
        </authorList>
    </citation>
    <scope>NUCLEOTIDE SEQUENCE</scope>
    <source>
        <strain evidence="1">OK19-0408</strain>
    </source>
</reference>
<dbReference type="AlphaFoldDB" id="A0A9X2SLN4"/>
<proteinExistence type="predicted"/>
<evidence type="ECO:0000313" key="1">
    <source>
        <dbReference type="EMBL" id="MCR6485051.1"/>
    </source>
</evidence>
<dbReference type="Proteomes" id="UP001144096">
    <property type="component" value="Unassembled WGS sequence"/>
</dbReference>
<dbReference type="RefSeq" id="WP_257921665.1">
    <property type="nucleotide sequence ID" value="NZ_JAMXQV010000009.1"/>
</dbReference>
<organism evidence="1 2">
    <name type="scientific">Amycolatopsis iheyensis</name>
    <dbReference type="NCBI Taxonomy" id="2945988"/>
    <lineage>
        <taxon>Bacteria</taxon>
        <taxon>Bacillati</taxon>
        <taxon>Actinomycetota</taxon>
        <taxon>Actinomycetes</taxon>
        <taxon>Pseudonocardiales</taxon>
        <taxon>Pseudonocardiaceae</taxon>
        <taxon>Amycolatopsis</taxon>
    </lineage>
</organism>
<evidence type="ECO:0000313" key="2">
    <source>
        <dbReference type="Proteomes" id="UP001144096"/>
    </source>
</evidence>
<protein>
    <submittedName>
        <fullName evidence="1">Uncharacterized protein</fullName>
    </submittedName>
</protein>